<dbReference type="Proteomes" id="UP000028922">
    <property type="component" value="Unassembled WGS sequence"/>
</dbReference>
<feature type="domain" description="YrdC-like" evidence="11">
    <location>
        <begin position="202"/>
        <end position="387"/>
    </location>
</feature>
<dbReference type="PROSITE" id="PS51160">
    <property type="entry name" value="ACYLPHOSPHATASE_3"/>
    <property type="match status" value="1"/>
</dbReference>
<dbReference type="UniPathway" id="UPA00335"/>
<dbReference type="eggNOG" id="COG0068">
    <property type="taxonomic scope" value="Bacteria"/>
</dbReference>
<evidence type="ECO:0000256" key="1">
    <source>
        <dbReference type="ARBA" id="ARBA00004711"/>
    </source>
</evidence>
<comment type="caution">
    <text evidence="12">The sequence shown here is derived from an EMBL/GenBank/DDBJ whole genome shotgun (WGS) entry which is preliminary data.</text>
</comment>
<organism evidence="12 13">
    <name type="scientific">Candidatus Atelocyanobacterium thalassa isolate SIO64986</name>
    <dbReference type="NCBI Taxonomy" id="1527444"/>
    <lineage>
        <taxon>Bacteria</taxon>
        <taxon>Bacillati</taxon>
        <taxon>Cyanobacteriota</taxon>
        <taxon>Cyanophyceae</taxon>
        <taxon>Oscillatoriophycideae</taxon>
        <taxon>Chroococcales</taxon>
        <taxon>Aphanothecaceae</taxon>
        <taxon>Candidatus Atelocyanobacterium</taxon>
        <taxon>Candidatus Atelocyanobacterium thalassae</taxon>
    </lineage>
</organism>
<dbReference type="InterPro" id="IPR055128">
    <property type="entry name" value="HypF_C_2"/>
</dbReference>
<dbReference type="Gene3D" id="3.30.420.40">
    <property type="match status" value="1"/>
</dbReference>
<keyword evidence="9" id="KW-0378">Hydrolase</keyword>
<dbReference type="Gene3D" id="3.90.870.50">
    <property type="match status" value="1"/>
</dbReference>
<name>A0A086CFR9_9CHRO</name>
<evidence type="ECO:0000256" key="3">
    <source>
        <dbReference type="ARBA" id="ARBA00022598"/>
    </source>
</evidence>
<evidence type="ECO:0000256" key="7">
    <source>
        <dbReference type="ARBA" id="ARBA00048220"/>
    </source>
</evidence>
<dbReference type="EMBL" id="JPSP01000016">
    <property type="protein sequence ID" value="KFF41033.1"/>
    <property type="molecule type" value="Genomic_DNA"/>
</dbReference>
<dbReference type="InterPro" id="IPR051060">
    <property type="entry name" value="Carbamoyltrans_HypF-like"/>
</dbReference>
<dbReference type="InterPro" id="IPR004421">
    <property type="entry name" value="Carbamoyltransferase_HypF"/>
</dbReference>
<dbReference type="STRING" id="1527444.ucyna2_01164"/>
<feature type="domain" description="Acylphosphatase-like" evidence="10">
    <location>
        <begin position="6"/>
        <end position="92"/>
    </location>
</feature>
<evidence type="ECO:0000256" key="8">
    <source>
        <dbReference type="PIRNR" id="PIRNR006256"/>
    </source>
</evidence>
<keyword evidence="3" id="KW-0436">Ligase</keyword>
<dbReference type="PIRSF" id="PIRSF006256">
    <property type="entry name" value="CMPcnvr_hdrg_mat"/>
    <property type="match status" value="1"/>
</dbReference>
<dbReference type="InterPro" id="IPR041440">
    <property type="entry name" value="HypF_C"/>
</dbReference>
<dbReference type="FunFam" id="3.30.420.40:FF:000124">
    <property type="entry name" value="Carbamoyltransferase HypF"/>
    <property type="match status" value="1"/>
</dbReference>
<dbReference type="PROSITE" id="PS00150">
    <property type="entry name" value="ACYLPHOSPHATASE_1"/>
    <property type="match status" value="1"/>
</dbReference>
<keyword evidence="4" id="KW-0479">Metal-binding</keyword>
<dbReference type="PATRIC" id="fig|1527444.3.peg.1111"/>
<dbReference type="InterPro" id="IPR001792">
    <property type="entry name" value="Acylphosphatase-like_dom"/>
</dbReference>
<keyword evidence="5" id="KW-0863">Zinc-finger</keyword>
<dbReference type="GO" id="GO:0051604">
    <property type="term" value="P:protein maturation"/>
    <property type="evidence" value="ECO:0007669"/>
    <property type="project" value="TreeGrafter"/>
</dbReference>
<evidence type="ECO:0000259" key="11">
    <source>
        <dbReference type="PROSITE" id="PS51163"/>
    </source>
</evidence>
<keyword evidence="12" id="KW-0808">Transferase</keyword>
<reference evidence="12 13" key="1">
    <citation type="submission" date="2014-08" db="EMBL/GenBank/DDBJ databases">
        <title>Comparative genomics reveals surprising divergence of two closely related strains of uncultivated UCYN-A cyanobacteria.</title>
        <authorList>
            <person name="Bombar D."/>
            <person name="Heller P."/>
            <person name="Sanchez-Baracaldo P."/>
            <person name="Carter B.J."/>
            <person name="Zert J.P."/>
        </authorList>
    </citation>
    <scope>NUCLEOTIDE SEQUENCE [LARGE SCALE GENOMIC DNA]</scope>
</reference>
<evidence type="ECO:0000259" key="10">
    <source>
        <dbReference type="PROSITE" id="PS51160"/>
    </source>
</evidence>
<dbReference type="Pfam" id="PF22521">
    <property type="entry name" value="HypF_C_2"/>
    <property type="match status" value="1"/>
</dbReference>
<dbReference type="Gene3D" id="3.30.420.360">
    <property type="match status" value="1"/>
</dbReference>
<comment type="catalytic activity">
    <reaction evidence="9">
        <text>an acyl phosphate + H2O = a carboxylate + phosphate + H(+)</text>
        <dbReference type="Rhea" id="RHEA:14965"/>
        <dbReference type="ChEBI" id="CHEBI:15377"/>
        <dbReference type="ChEBI" id="CHEBI:15378"/>
        <dbReference type="ChEBI" id="CHEBI:29067"/>
        <dbReference type="ChEBI" id="CHEBI:43474"/>
        <dbReference type="ChEBI" id="CHEBI:59918"/>
        <dbReference type="EC" id="3.6.1.7"/>
    </reaction>
</comment>
<evidence type="ECO:0000256" key="9">
    <source>
        <dbReference type="PROSITE-ProRule" id="PRU00520"/>
    </source>
</evidence>
<dbReference type="Pfam" id="PF00708">
    <property type="entry name" value="Acylphosphatase"/>
    <property type="match status" value="1"/>
</dbReference>
<dbReference type="GO" id="GO:0016874">
    <property type="term" value="F:ligase activity"/>
    <property type="evidence" value="ECO:0007669"/>
    <property type="project" value="UniProtKB-UniRule"/>
</dbReference>
<dbReference type="PANTHER" id="PTHR42959">
    <property type="entry name" value="CARBAMOYLTRANSFERASE"/>
    <property type="match status" value="1"/>
</dbReference>
<dbReference type="GO" id="GO:0016743">
    <property type="term" value="F:carboxyl- or carbamoyltransferase activity"/>
    <property type="evidence" value="ECO:0007669"/>
    <property type="project" value="UniProtKB-UniRule"/>
</dbReference>
<dbReference type="GO" id="GO:0008270">
    <property type="term" value="F:zinc ion binding"/>
    <property type="evidence" value="ECO:0007669"/>
    <property type="project" value="UniProtKB-KW"/>
</dbReference>
<gene>
    <name evidence="12" type="ORF">ucyna2_01164</name>
</gene>
<dbReference type="GO" id="GO:0003725">
    <property type="term" value="F:double-stranded RNA binding"/>
    <property type="evidence" value="ECO:0007669"/>
    <property type="project" value="InterPro"/>
</dbReference>
<accession>A0A086CFR9</accession>
<dbReference type="PANTHER" id="PTHR42959:SF1">
    <property type="entry name" value="CARBAMOYLTRANSFERASE HYPF"/>
    <property type="match status" value="1"/>
</dbReference>
<dbReference type="InterPro" id="IPR006070">
    <property type="entry name" value="Sua5-like_dom"/>
</dbReference>
<evidence type="ECO:0000313" key="12">
    <source>
        <dbReference type="EMBL" id="KFF41033.1"/>
    </source>
</evidence>
<dbReference type="Gene3D" id="3.30.110.120">
    <property type="match status" value="1"/>
</dbReference>
<keyword evidence="6" id="KW-0862">Zinc</keyword>
<dbReference type="GO" id="GO:0003998">
    <property type="term" value="F:acylphosphatase activity"/>
    <property type="evidence" value="ECO:0007669"/>
    <property type="project" value="UniProtKB-EC"/>
</dbReference>
<dbReference type="InterPro" id="IPR043129">
    <property type="entry name" value="ATPase_NBD"/>
</dbReference>
<dbReference type="SUPFAM" id="SSF54975">
    <property type="entry name" value="Acylphosphatase/BLUF domain-like"/>
    <property type="match status" value="1"/>
</dbReference>
<feature type="active site" evidence="9">
    <location>
        <position position="21"/>
    </location>
</feature>
<evidence type="ECO:0000313" key="13">
    <source>
        <dbReference type="Proteomes" id="UP000028922"/>
    </source>
</evidence>
<dbReference type="AlphaFoldDB" id="A0A086CFR9"/>
<dbReference type="NCBIfam" id="TIGR00143">
    <property type="entry name" value="hypF"/>
    <property type="match status" value="1"/>
</dbReference>
<dbReference type="SUPFAM" id="SSF53067">
    <property type="entry name" value="Actin-like ATPase domain"/>
    <property type="match status" value="1"/>
</dbReference>
<dbReference type="Pfam" id="PF01300">
    <property type="entry name" value="Sua5_yciO_yrdC"/>
    <property type="match status" value="1"/>
</dbReference>
<evidence type="ECO:0000256" key="2">
    <source>
        <dbReference type="ARBA" id="ARBA00008097"/>
    </source>
</evidence>
<dbReference type="InterPro" id="IPR036046">
    <property type="entry name" value="Acylphosphatase-like_dom_sf"/>
</dbReference>
<evidence type="ECO:0000256" key="6">
    <source>
        <dbReference type="ARBA" id="ARBA00022833"/>
    </source>
</evidence>
<dbReference type="InterPro" id="IPR011125">
    <property type="entry name" value="Znf_HypF"/>
</dbReference>
<sequence length="762" mass="85945">MSQKKRLNIIIKGIVQGVGFRPFIYKLSIKLDLKGIVINSGSGVIVEVEGNKYNLQSFLLKIHEEKPVISKIDTIKVITLKPVGYPTFEIKNSINDKKNVTVPPDLATCQDCLEEISDPNNRRYLYPFTNCTNCGSRYSIILGLPYDRSQTSINKFTMCKFCKEEYKDSLGKRFHSQVNFCPYCGPELKLLNNKGQILSYSLEALRQCINELKAGKIIAIKGLGGFQFITNARNINSVNKLRKYKNRPAKPFALMYSSLEAIRTDCQISLLEKELLISPQAPIVLLKRKTNNSLNCNIAPNNPYLGVMLSSTSLHYLLLKELNFPLIVTSGNINSEPICIEEGEAIQSLGPIADSFLVHDLPIIRPIDDSVVRIIQGRKSFIRCARGYAPISLMMNKQLYSNYKKFINIPNVLAVGSHTKNTVAILKNNQIFVSQHIGELSTLKTFESFKNTINSLKALYQFKPQIIVCDKHPDYVSSHFAKAQKLPLGKVQHHYAHVLSCMLDNQLKPPVLGIAWDGTGYGNDSTIWGGEFILVLNNYYERIAHFHPFKLPGGDKAIKDSKRSALGMLYEISNFKDNLELSFLKEFSKQELSLLQQMLSLNINTFLTTSVGRLFDGVAAILGICYENTFEGQSSMMLEHATISSETEDSYTYTIRGTKYPYIVDWKPIIKEIIQDLLSKVPYGEISVKFHNTLAEIIVDIAKISQIKNILLTGGCFQNKYLTERVIFRLEQENLVPFFHKHIPSNDGGIALGQIIAEIIHK</sequence>
<comment type="similarity">
    <text evidence="2 8">Belongs to the carbamoyltransferase HypF family.</text>
</comment>
<dbReference type="InterPro" id="IPR017968">
    <property type="entry name" value="Acylphosphatase_CS"/>
</dbReference>
<dbReference type="PROSITE" id="PS51163">
    <property type="entry name" value="YRDC"/>
    <property type="match status" value="1"/>
</dbReference>
<comment type="catalytic activity">
    <reaction evidence="7">
        <text>C-terminal L-cysteinyl-[HypE protein] + carbamoyl phosphate + ATP + H2O = C-terminal S-carboxamide-L-cysteinyl-[HypE protein] + AMP + phosphate + diphosphate + H(+)</text>
        <dbReference type="Rhea" id="RHEA:55636"/>
        <dbReference type="Rhea" id="RHEA-COMP:14247"/>
        <dbReference type="Rhea" id="RHEA-COMP:14392"/>
        <dbReference type="ChEBI" id="CHEBI:15377"/>
        <dbReference type="ChEBI" id="CHEBI:15378"/>
        <dbReference type="ChEBI" id="CHEBI:30616"/>
        <dbReference type="ChEBI" id="CHEBI:33019"/>
        <dbReference type="ChEBI" id="CHEBI:43474"/>
        <dbReference type="ChEBI" id="CHEBI:58228"/>
        <dbReference type="ChEBI" id="CHEBI:76913"/>
        <dbReference type="ChEBI" id="CHEBI:139126"/>
        <dbReference type="ChEBI" id="CHEBI:456215"/>
    </reaction>
</comment>
<dbReference type="InterPro" id="IPR017945">
    <property type="entry name" value="DHBP_synth_RibB-like_a/b_dom"/>
</dbReference>
<evidence type="ECO:0000256" key="5">
    <source>
        <dbReference type="ARBA" id="ARBA00022771"/>
    </source>
</evidence>
<protein>
    <recommendedName>
        <fullName evidence="8">Carbamoyltransferase</fullName>
        <ecNumber evidence="8">6.2.-.-</ecNumber>
    </recommendedName>
</protein>
<dbReference type="Pfam" id="PF17788">
    <property type="entry name" value="HypF_C"/>
    <property type="match status" value="1"/>
</dbReference>
<dbReference type="SUPFAM" id="SSF55821">
    <property type="entry name" value="YrdC/RibB"/>
    <property type="match status" value="1"/>
</dbReference>
<dbReference type="EC" id="6.2.-.-" evidence="8"/>
<comment type="pathway">
    <text evidence="1">Protein modification; [NiFe] hydrogenase maturation.</text>
</comment>
<proteinExistence type="inferred from homology"/>
<feature type="active site" evidence="9">
    <location>
        <position position="39"/>
    </location>
</feature>
<evidence type="ECO:0000256" key="4">
    <source>
        <dbReference type="ARBA" id="ARBA00022723"/>
    </source>
</evidence>
<dbReference type="Pfam" id="PF07503">
    <property type="entry name" value="zf-HYPF"/>
    <property type="match status" value="2"/>
</dbReference>